<sequence length="149" mass="16608">MNWQGHWHGYGPWVGNGKQYGQEGLRRPGRPPEDEQSRAFLASTLPPMMVGHWLMRRNQAAAECTWTSPVNAVSWLKGVYEENPPLEREDGRLAYCGFDVKTAYALDALPRGTDVTWAYWTASGSLASYSVVACPNRSHPHIPCPLPPA</sequence>
<dbReference type="EMBL" id="SUMB01000020">
    <property type="protein sequence ID" value="TJZ41486.1"/>
    <property type="molecule type" value="Genomic_DNA"/>
</dbReference>
<proteinExistence type="predicted"/>
<reference evidence="1 2" key="1">
    <citation type="submission" date="2019-04" db="EMBL/GenBank/DDBJ databases">
        <title>Streptomyces piniterrae sp. nov., a heliquinomycin-producing actinomycete isolated from rhizosphere soil of Pinus yunnanensis.</title>
        <authorList>
            <person name="Zhuang X."/>
            <person name="Zhao J."/>
        </authorList>
    </citation>
    <scope>NUCLEOTIDE SEQUENCE [LARGE SCALE GENOMIC DNA]</scope>
    <source>
        <strain evidence="2">jys28</strain>
    </source>
</reference>
<name>A0A4U0MM40_9ACTN</name>
<keyword evidence="2" id="KW-1185">Reference proteome</keyword>
<evidence type="ECO:0000313" key="2">
    <source>
        <dbReference type="Proteomes" id="UP000308697"/>
    </source>
</evidence>
<dbReference type="OrthoDB" id="4320824at2"/>
<gene>
    <name evidence="1" type="ORF">FCH28_37145</name>
</gene>
<evidence type="ECO:0000313" key="1">
    <source>
        <dbReference type="EMBL" id="TJZ41486.1"/>
    </source>
</evidence>
<protein>
    <submittedName>
        <fullName evidence="1">Uncharacterized protein</fullName>
    </submittedName>
</protein>
<comment type="caution">
    <text evidence="1">The sequence shown here is derived from an EMBL/GenBank/DDBJ whole genome shotgun (WGS) entry which is preliminary data.</text>
</comment>
<accession>A0A4U0MM40</accession>
<dbReference type="Proteomes" id="UP000308697">
    <property type="component" value="Unassembled WGS sequence"/>
</dbReference>
<dbReference type="AlphaFoldDB" id="A0A4U0MM40"/>
<organism evidence="1 2">
    <name type="scientific">Streptomyces piniterrae</name>
    <dbReference type="NCBI Taxonomy" id="2571125"/>
    <lineage>
        <taxon>Bacteria</taxon>
        <taxon>Bacillati</taxon>
        <taxon>Actinomycetota</taxon>
        <taxon>Actinomycetes</taxon>
        <taxon>Kitasatosporales</taxon>
        <taxon>Streptomycetaceae</taxon>
        <taxon>Streptomyces</taxon>
    </lineage>
</organism>